<keyword evidence="1" id="KW-0812">Transmembrane</keyword>
<feature type="transmembrane region" description="Helical" evidence="1">
    <location>
        <begin position="57"/>
        <end position="78"/>
    </location>
</feature>
<dbReference type="RefSeq" id="WP_263847489.1">
    <property type="nucleotide sequence ID" value="NZ_JAOWKW010000004.1"/>
</dbReference>
<comment type="caution">
    <text evidence="2">The sequence shown here is derived from an EMBL/GenBank/DDBJ whole genome shotgun (WGS) entry which is preliminary data.</text>
</comment>
<feature type="transmembrane region" description="Helical" evidence="1">
    <location>
        <begin position="124"/>
        <end position="143"/>
    </location>
</feature>
<evidence type="ECO:0000256" key="1">
    <source>
        <dbReference type="SAM" id="Phobius"/>
    </source>
</evidence>
<feature type="transmembrane region" description="Helical" evidence="1">
    <location>
        <begin position="90"/>
        <end position="112"/>
    </location>
</feature>
<evidence type="ECO:0000313" key="3">
    <source>
        <dbReference type="Proteomes" id="UP001526166"/>
    </source>
</evidence>
<evidence type="ECO:0000313" key="2">
    <source>
        <dbReference type="EMBL" id="MCV2878539.1"/>
    </source>
</evidence>
<dbReference type="Proteomes" id="UP001526166">
    <property type="component" value="Unassembled WGS sequence"/>
</dbReference>
<feature type="transmembrane region" description="Helical" evidence="1">
    <location>
        <begin position="155"/>
        <end position="174"/>
    </location>
</feature>
<gene>
    <name evidence="2" type="ORF">OE699_06700</name>
</gene>
<accession>A0ABT2ZXS9</accession>
<reference evidence="2 3" key="1">
    <citation type="submission" date="2022-10" db="EMBL/GenBank/DDBJ databases">
        <title>Sinirhodobacter sp. nov., isolated from ocean surface sediments.</title>
        <authorList>
            <person name="He W."/>
            <person name="Wang L."/>
            <person name="Zhang D.-F."/>
        </authorList>
    </citation>
    <scope>NUCLEOTIDE SEQUENCE [LARGE SCALE GENOMIC DNA]</scope>
    <source>
        <strain evidence="2 3">WL0115</strain>
    </source>
</reference>
<dbReference type="EMBL" id="JAOWKW010000004">
    <property type="protein sequence ID" value="MCV2878539.1"/>
    <property type="molecule type" value="Genomic_DNA"/>
</dbReference>
<proteinExistence type="predicted"/>
<keyword evidence="3" id="KW-1185">Reference proteome</keyword>
<keyword evidence="1" id="KW-0472">Membrane</keyword>
<feature type="transmembrane region" description="Helical" evidence="1">
    <location>
        <begin position="12"/>
        <end position="36"/>
    </location>
</feature>
<keyword evidence="1" id="KW-1133">Transmembrane helix</keyword>
<sequence length="175" mass="18617">MARFLILLQEVVSQAGLIVLAGIAAYLLTLFAADALPLVTGHGAPGSARAWIELPRAMLGTELLAAFAGLWCLLTLGLPRNPIFVQITDVLAEGMVFVIGIAVGIVLTDALADIWAGTPLRRELASVWLPLLRYAVLACALLWLPGYLARGSFPAWLRVASLIAVLGIAFLIYAN</sequence>
<name>A0ABT2ZXS9_9RHOB</name>
<protein>
    <submittedName>
        <fullName evidence="2">Uncharacterized protein</fullName>
    </submittedName>
</protein>
<organism evidence="2 3">
    <name type="scientific">Sedimentimonas flavescens</name>
    <dbReference type="NCBI Taxonomy" id="2851012"/>
    <lineage>
        <taxon>Bacteria</taxon>
        <taxon>Pseudomonadati</taxon>
        <taxon>Pseudomonadota</taxon>
        <taxon>Alphaproteobacteria</taxon>
        <taxon>Rhodobacterales</taxon>
        <taxon>Rhodobacter group</taxon>
        <taxon>Sedimentimonas</taxon>
    </lineage>
</organism>